<gene>
    <name evidence="1" type="ORF">HAX54_013150</name>
</gene>
<comment type="caution">
    <text evidence="1">The sequence shown here is derived from an EMBL/GenBank/DDBJ whole genome shotgun (WGS) entry which is preliminary data.</text>
</comment>
<dbReference type="EMBL" id="JACEIK010001785">
    <property type="protein sequence ID" value="MCD7472151.1"/>
    <property type="molecule type" value="Genomic_DNA"/>
</dbReference>
<evidence type="ECO:0000313" key="2">
    <source>
        <dbReference type="Proteomes" id="UP000823775"/>
    </source>
</evidence>
<reference evidence="1 2" key="1">
    <citation type="journal article" date="2021" name="BMC Genomics">
        <title>Datura genome reveals duplications of psychoactive alkaloid biosynthetic genes and high mutation rate following tissue culture.</title>
        <authorList>
            <person name="Rajewski A."/>
            <person name="Carter-House D."/>
            <person name="Stajich J."/>
            <person name="Litt A."/>
        </authorList>
    </citation>
    <scope>NUCLEOTIDE SEQUENCE [LARGE SCALE GENOMIC DNA]</scope>
    <source>
        <strain evidence="1">AR-01</strain>
    </source>
</reference>
<accession>A0ABS8TKS9</accession>
<organism evidence="1 2">
    <name type="scientific">Datura stramonium</name>
    <name type="common">Jimsonweed</name>
    <name type="synonym">Common thornapple</name>
    <dbReference type="NCBI Taxonomy" id="4076"/>
    <lineage>
        <taxon>Eukaryota</taxon>
        <taxon>Viridiplantae</taxon>
        <taxon>Streptophyta</taxon>
        <taxon>Embryophyta</taxon>
        <taxon>Tracheophyta</taxon>
        <taxon>Spermatophyta</taxon>
        <taxon>Magnoliopsida</taxon>
        <taxon>eudicotyledons</taxon>
        <taxon>Gunneridae</taxon>
        <taxon>Pentapetalae</taxon>
        <taxon>asterids</taxon>
        <taxon>lamiids</taxon>
        <taxon>Solanales</taxon>
        <taxon>Solanaceae</taxon>
        <taxon>Solanoideae</taxon>
        <taxon>Datureae</taxon>
        <taxon>Datura</taxon>
    </lineage>
</organism>
<sequence length="88" mass="10433">MRKMANRLTIAKQKIDMLLEQVKLWVKKELEETSRRLYTIFDGFEVCLNHLKFEILRLTTVLPPPVLSVIEEDLDKEIPQFFDLESTP</sequence>
<protein>
    <submittedName>
        <fullName evidence="1">Uncharacterized protein</fullName>
    </submittedName>
</protein>
<keyword evidence="2" id="KW-1185">Reference proteome</keyword>
<name>A0ABS8TKS9_DATST</name>
<proteinExistence type="predicted"/>
<evidence type="ECO:0000313" key="1">
    <source>
        <dbReference type="EMBL" id="MCD7472151.1"/>
    </source>
</evidence>
<dbReference type="Proteomes" id="UP000823775">
    <property type="component" value="Unassembled WGS sequence"/>
</dbReference>